<keyword evidence="4" id="KW-0443">Lipid metabolism</keyword>
<feature type="compositionally biased region" description="Polar residues" evidence="5">
    <location>
        <begin position="409"/>
        <end position="418"/>
    </location>
</feature>
<evidence type="ECO:0000256" key="5">
    <source>
        <dbReference type="SAM" id="MobiDB-lite"/>
    </source>
</evidence>
<dbReference type="GO" id="GO:0004721">
    <property type="term" value="F:phosphoprotein phosphatase activity"/>
    <property type="evidence" value="ECO:0007669"/>
    <property type="project" value="UniProtKB-KW"/>
</dbReference>
<dbReference type="EMBL" id="JALJOS010000014">
    <property type="protein sequence ID" value="KAK9831169.1"/>
    <property type="molecule type" value="Genomic_DNA"/>
</dbReference>
<evidence type="ECO:0000256" key="1">
    <source>
        <dbReference type="ARBA" id="ARBA00007881"/>
    </source>
</evidence>
<dbReference type="InterPro" id="IPR029023">
    <property type="entry name" value="Tensin_phosphatase"/>
</dbReference>
<gene>
    <name evidence="8" type="ORF">WJX74_005875</name>
</gene>
<protein>
    <recommendedName>
        <fullName evidence="10">Phosphatidylinositol-3,4,5-trisphosphate 3-phosphatase</fullName>
    </recommendedName>
</protein>
<feature type="region of interest" description="Disordered" evidence="5">
    <location>
        <begin position="503"/>
        <end position="538"/>
    </location>
</feature>
<feature type="region of interest" description="Disordered" evidence="5">
    <location>
        <begin position="461"/>
        <end position="486"/>
    </location>
</feature>
<dbReference type="PROSITE" id="PS50056">
    <property type="entry name" value="TYR_PHOSPHATASE_2"/>
    <property type="match status" value="1"/>
</dbReference>
<dbReference type="PANTHER" id="PTHR12305">
    <property type="entry name" value="PHOSPHATASE WITH HOMOLOGY TO TENSIN"/>
    <property type="match status" value="1"/>
</dbReference>
<reference evidence="8 9" key="1">
    <citation type="journal article" date="2024" name="Nat. Commun.">
        <title>Phylogenomics reveals the evolutionary origins of lichenization in chlorophyte algae.</title>
        <authorList>
            <person name="Puginier C."/>
            <person name="Libourel C."/>
            <person name="Otte J."/>
            <person name="Skaloud P."/>
            <person name="Haon M."/>
            <person name="Grisel S."/>
            <person name="Petersen M."/>
            <person name="Berrin J.G."/>
            <person name="Delaux P.M."/>
            <person name="Dal Grande F."/>
            <person name="Keller J."/>
        </authorList>
    </citation>
    <scope>NUCLEOTIDE SEQUENCE [LARGE SCALE GENOMIC DNA]</scope>
    <source>
        <strain evidence="8 9">SAG 2145</strain>
    </source>
</reference>
<dbReference type="Gene3D" id="3.90.190.10">
    <property type="entry name" value="Protein tyrosine phosphatase superfamily"/>
    <property type="match status" value="1"/>
</dbReference>
<feature type="domain" description="Phosphatase tensin-type" evidence="7">
    <location>
        <begin position="14"/>
        <end position="185"/>
    </location>
</feature>
<evidence type="ECO:0000256" key="4">
    <source>
        <dbReference type="ARBA" id="ARBA00023098"/>
    </source>
</evidence>
<dbReference type="InterPro" id="IPR029021">
    <property type="entry name" value="Prot-tyrosine_phosphatase-like"/>
</dbReference>
<dbReference type="SMART" id="SM01326">
    <property type="entry name" value="PTEN_C2"/>
    <property type="match status" value="1"/>
</dbReference>
<feature type="domain" description="Tyrosine specific protein phosphatases" evidence="6">
    <location>
        <begin position="102"/>
        <end position="159"/>
    </location>
</feature>
<evidence type="ECO:0000259" key="6">
    <source>
        <dbReference type="PROSITE" id="PS50056"/>
    </source>
</evidence>
<keyword evidence="3" id="KW-0904">Protein phosphatase</keyword>
<evidence type="ECO:0000313" key="9">
    <source>
        <dbReference type="Proteomes" id="UP001438707"/>
    </source>
</evidence>
<accession>A0AAW1RBT9</accession>
<dbReference type="GO" id="GO:0005829">
    <property type="term" value="C:cytosol"/>
    <property type="evidence" value="ECO:0007669"/>
    <property type="project" value="TreeGrafter"/>
</dbReference>
<keyword evidence="9" id="KW-1185">Reference proteome</keyword>
<comment type="similarity">
    <text evidence="1">Belongs to the PTEN phosphatase protein family.</text>
</comment>
<dbReference type="PROSITE" id="PS51181">
    <property type="entry name" value="PPASE_TENSIN"/>
    <property type="match status" value="1"/>
</dbReference>
<evidence type="ECO:0000256" key="2">
    <source>
        <dbReference type="ARBA" id="ARBA00022801"/>
    </source>
</evidence>
<dbReference type="PROSITE" id="PS00383">
    <property type="entry name" value="TYR_PHOSPHATASE_1"/>
    <property type="match status" value="1"/>
</dbReference>
<organism evidence="8 9">
    <name type="scientific">Apatococcus lobatus</name>
    <dbReference type="NCBI Taxonomy" id="904363"/>
    <lineage>
        <taxon>Eukaryota</taxon>
        <taxon>Viridiplantae</taxon>
        <taxon>Chlorophyta</taxon>
        <taxon>core chlorophytes</taxon>
        <taxon>Trebouxiophyceae</taxon>
        <taxon>Chlorellales</taxon>
        <taxon>Chlorellaceae</taxon>
        <taxon>Apatococcus</taxon>
    </lineage>
</organism>
<dbReference type="InterPro" id="IPR000387">
    <property type="entry name" value="Tyr_Pase_dom"/>
</dbReference>
<dbReference type="SUPFAM" id="SSF52799">
    <property type="entry name" value="(Phosphotyrosine protein) phosphatases II"/>
    <property type="match status" value="1"/>
</dbReference>
<dbReference type="InterPro" id="IPR045101">
    <property type="entry name" value="PTP_PTEN"/>
</dbReference>
<dbReference type="GO" id="GO:0016314">
    <property type="term" value="F:phosphatidylinositol-3,4,5-trisphosphate 3-phosphatase activity"/>
    <property type="evidence" value="ECO:0007669"/>
    <property type="project" value="TreeGrafter"/>
</dbReference>
<dbReference type="Pfam" id="PF10409">
    <property type="entry name" value="PTEN_C2"/>
    <property type="match status" value="1"/>
</dbReference>
<dbReference type="InterPro" id="IPR014020">
    <property type="entry name" value="Tensin_C2-dom"/>
</dbReference>
<comment type="caution">
    <text evidence="8">The sequence shown here is derived from an EMBL/GenBank/DDBJ whole genome shotgun (WGS) entry which is preliminary data.</text>
</comment>
<feature type="region of interest" description="Disordered" evidence="5">
    <location>
        <begin position="348"/>
        <end position="440"/>
    </location>
</feature>
<evidence type="ECO:0000259" key="7">
    <source>
        <dbReference type="PROSITE" id="PS51181"/>
    </source>
</evidence>
<feature type="compositionally biased region" description="Polar residues" evidence="5">
    <location>
        <begin position="526"/>
        <end position="538"/>
    </location>
</feature>
<feature type="compositionally biased region" description="Polar residues" evidence="5">
    <location>
        <begin position="461"/>
        <end position="470"/>
    </location>
</feature>
<evidence type="ECO:0000256" key="3">
    <source>
        <dbReference type="ARBA" id="ARBA00022912"/>
    </source>
</evidence>
<dbReference type="InterPro" id="IPR051281">
    <property type="entry name" value="Dual-spec_lipid-protein_phosph"/>
</dbReference>
<evidence type="ECO:0000313" key="8">
    <source>
        <dbReference type="EMBL" id="KAK9831169.1"/>
    </source>
</evidence>
<dbReference type="Proteomes" id="UP001438707">
    <property type="component" value="Unassembled WGS sequence"/>
</dbReference>
<keyword evidence="2" id="KW-0378">Hydrolase</keyword>
<dbReference type="GO" id="GO:0006629">
    <property type="term" value="P:lipid metabolic process"/>
    <property type="evidence" value="ECO:0007669"/>
    <property type="project" value="UniProtKB-KW"/>
</dbReference>
<dbReference type="Pfam" id="PF22785">
    <property type="entry name" value="Tc-R-P"/>
    <property type="match status" value="1"/>
</dbReference>
<dbReference type="InterPro" id="IPR016130">
    <property type="entry name" value="Tyr_Pase_AS"/>
</dbReference>
<dbReference type="CDD" id="cd14509">
    <property type="entry name" value="PTP_PTEN"/>
    <property type="match status" value="1"/>
</dbReference>
<dbReference type="AlphaFoldDB" id="A0AAW1RBT9"/>
<proteinExistence type="inferred from homology"/>
<dbReference type="Gene3D" id="2.60.40.1110">
    <property type="match status" value="1"/>
</dbReference>
<evidence type="ECO:0008006" key="10">
    <source>
        <dbReference type="Google" id="ProtNLM"/>
    </source>
</evidence>
<name>A0AAW1RBT9_9CHLO</name>
<sequence>MAGYLRRLVSKNKRRLYQDGFDLDMSYITPRIIAMGLPADGTEGFFRNRLPTVNKFLTIFHGSNVRVYNLCSERAYDASKLGGNVVCFPFDDHQVPSLQLMLDFCQDAEAFLQADSENVIAVHCKAGKGRTGVMIVAFLLYTGVFQSPEEALKEYAARRTVDGKAVTIPSQRRYLSYFHSQIVSLGHLRAPRPETLRLQRLSLRGLPADLADRLCVVIWTREDGPPLRPSPLALLVAQDSRVRISSRFAGMQPIHVPSLRVFQGAATVAFDDDKMWDAAGDIKVEVYRSELRAKHLLCYTWLNTSCLSRDMGGQAQVTLQHQELDKVDELCPHDMALHLCMQACNGAERPGRTQHASASPFQCSPPMKQAQAHPAEELSVKEAQAPPLEELSLSDSEDSNASACLCSPTPGSMQSVQSPAGGDLRSADSPPPSPTVIQAQRTDVPRLFVPGSFASLAETAPSLTPTSKAQQPLHHTARPAGAAWNKVPRRPWSELFGLTSRPLERQSYCGSPEQPPPDRQRRPSLHQLSSAQFSTHKMSSQQLNEVTDDILASWNDIWYGPLTAR</sequence>